<comment type="caution">
    <text evidence="2">The sequence shown here is derived from an EMBL/GenBank/DDBJ whole genome shotgun (WGS) entry which is preliminary data.</text>
</comment>
<feature type="domain" description="Helix-turn-helix" evidence="1">
    <location>
        <begin position="13"/>
        <end position="64"/>
    </location>
</feature>
<dbReference type="NCBIfam" id="TIGR01764">
    <property type="entry name" value="excise"/>
    <property type="match status" value="1"/>
</dbReference>
<name>A0A7J5AYS8_9MICO</name>
<organism evidence="2 3">
    <name type="scientific">Pseudoclavibacter terrae</name>
    <dbReference type="NCBI Taxonomy" id="1530195"/>
    <lineage>
        <taxon>Bacteria</taxon>
        <taxon>Bacillati</taxon>
        <taxon>Actinomycetota</taxon>
        <taxon>Actinomycetes</taxon>
        <taxon>Micrococcales</taxon>
        <taxon>Microbacteriaceae</taxon>
        <taxon>Pseudoclavibacter</taxon>
    </lineage>
</organism>
<evidence type="ECO:0000259" key="1">
    <source>
        <dbReference type="Pfam" id="PF12728"/>
    </source>
</evidence>
<dbReference type="OrthoDB" id="5524782at2"/>
<protein>
    <submittedName>
        <fullName evidence="2">Helix-turn-helix domain-containing protein</fullName>
    </submittedName>
</protein>
<dbReference type="AlphaFoldDB" id="A0A7J5AYS8"/>
<dbReference type="InterPro" id="IPR010093">
    <property type="entry name" value="SinI_DNA-bd"/>
</dbReference>
<dbReference type="RefSeq" id="WP_151424411.1">
    <property type="nucleotide sequence ID" value="NZ_WBJX01000005.1"/>
</dbReference>
<dbReference type="EMBL" id="WBJX01000005">
    <property type="protein sequence ID" value="KAB1636677.1"/>
    <property type="molecule type" value="Genomic_DNA"/>
</dbReference>
<evidence type="ECO:0000313" key="2">
    <source>
        <dbReference type="EMBL" id="KAB1636677.1"/>
    </source>
</evidence>
<dbReference type="GO" id="GO:0003677">
    <property type="term" value="F:DNA binding"/>
    <property type="evidence" value="ECO:0007669"/>
    <property type="project" value="InterPro"/>
</dbReference>
<accession>A0A7J5AYS8</accession>
<gene>
    <name evidence="2" type="ORF">F8O03_13930</name>
</gene>
<dbReference type="InterPro" id="IPR041657">
    <property type="entry name" value="HTH_17"/>
</dbReference>
<dbReference type="Proteomes" id="UP000490386">
    <property type="component" value="Unassembled WGS sequence"/>
</dbReference>
<keyword evidence="3" id="KW-1185">Reference proteome</keyword>
<proteinExistence type="predicted"/>
<sequence length="109" mass="12079">MNASVDPQSIGRFLTLAEVSEILNVTMDVATGLVQSGELPAIRIGGVGEWRVERTMLEQYIDDQYEYQRRVAALRQGEFADTGDFADTCDLLDASATQDDTTPRLRPLL</sequence>
<reference evidence="2 3" key="1">
    <citation type="submission" date="2019-09" db="EMBL/GenBank/DDBJ databases">
        <title>Phylogeny of genus Pseudoclavibacter and closely related genus.</title>
        <authorList>
            <person name="Li Y."/>
        </authorList>
    </citation>
    <scope>NUCLEOTIDE SEQUENCE [LARGE SCALE GENOMIC DNA]</scope>
    <source>
        <strain evidence="2 3">THG-MD12</strain>
    </source>
</reference>
<dbReference type="Pfam" id="PF12728">
    <property type="entry name" value="HTH_17"/>
    <property type="match status" value="1"/>
</dbReference>
<evidence type="ECO:0000313" key="3">
    <source>
        <dbReference type="Proteomes" id="UP000490386"/>
    </source>
</evidence>